<dbReference type="Gene3D" id="1.20.1050.10">
    <property type="match status" value="1"/>
</dbReference>
<dbReference type="GO" id="GO:0005737">
    <property type="term" value="C:cytoplasm"/>
    <property type="evidence" value="ECO:0007669"/>
    <property type="project" value="TreeGrafter"/>
</dbReference>
<dbReference type="CDD" id="cd03190">
    <property type="entry name" value="GST_C_Omega_like"/>
    <property type="match status" value="1"/>
</dbReference>
<dbReference type="SFLD" id="SFLDG01206">
    <property type="entry name" value="Xi.1"/>
    <property type="match status" value="1"/>
</dbReference>
<dbReference type="RefSeq" id="WP_177056657.1">
    <property type="nucleotide sequence ID" value="NZ_JACAPS010000009.1"/>
</dbReference>
<dbReference type="SFLD" id="SFLDG01148">
    <property type="entry name" value="Xi_(cytGST)"/>
    <property type="match status" value="1"/>
</dbReference>
<dbReference type="Gene3D" id="3.40.30.10">
    <property type="entry name" value="Glutaredoxin"/>
    <property type="match status" value="1"/>
</dbReference>
<organism evidence="5 6">
    <name type="scientific">Pseudomonas gingeri</name>
    <dbReference type="NCBI Taxonomy" id="117681"/>
    <lineage>
        <taxon>Bacteria</taxon>
        <taxon>Pseudomonadati</taxon>
        <taxon>Pseudomonadota</taxon>
        <taxon>Gammaproteobacteria</taxon>
        <taxon>Pseudomonadales</taxon>
        <taxon>Pseudomonadaceae</taxon>
        <taxon>Pseudomonas</taxon>
    </lineage>
</organism>
<name>A0A7Y7YJ69_9PSED</name>
<accession>A0A7Y7YJ69</accession>
<evidence type="ECO:0000313" key="5">
    <source>
        <dbReference type="EMBL" id="NWC37075.1"/>
    </source>
</evidence>
<evidence type="ECO:0000256" key="1">
    <source>
        <dbReference type="PIRSR" id="PIRSR015753-1"/>
    </source>
</evidence>
<dbReference type="InterPro" id="IPR047047">
    <property type="entry name" value="GST_Omega-like_C"/>
</dbReference>
<gene>
    <name evidence="5" type="ORF">HX876_32475</name>
</gene>
<feature type="binding site" evidence="2">
    <location>
        <position position="95"/>
    </location>
    <ligand>
        <name>glutathione</name>
        <dbReference type="ChEBI" id="CHEBI:57925"/>
    </ligand>
</feature>
<feature type="site" description="Lowers pKa of active site Cys" evidence="3">
    <location>
        <position position="251"/>
    </location>
</feature>
<protein>
    <submittedName>
        <fullName evidence="5">Glutathione S-transferase family protein</fullName>
    </submittedName>
</protein>
<dbReference type="InterPro" id="IPR004045">
    <property type="entry name" value="Glutathione_S-Trfase_N"/>
</dbReference>
<dbReference type="InterPro" id="IPR040079">
    <property type="entry name" value="Glutathione_S-Trfase"/>
</dbReference>
<proteinExistence type="predicted"/>
<dbReference type="PANTHER" id="PTHR32419">
    <property type="entry name" value="GLUTATHIONYL-HYDROQUINONE REDUCTASE"/>
    <property type="match status" value="1"/>
</dbReference>
<dbReference type="PIRSF" id="PIRSF015753">
    <property type="entry name" value="GST"/>
    <property type="match status" value="1"/>
</dbReference>
<reference evidence="5 6" key="1">
    <citation type="submission" date="2020-04" db="EMBL/GenBank/DDBJ databases">
        <title>Molecular characterization of pseudomonads from Agaricus bisporus reveal novel blotch 2 pathogens in Western Europe.</title>
        <authorList>
            <person name="Taparia T."/>
            <person name="Krijger M."/>
            <person name="Haynes E."/>
            <person name="Elpinstone J.G."/>
            <person name="Noble R."/>
            <person name="Van Der Wolf J."/>
        </authorList>
    </citation>
    <scope>NUCLEOTIDE SEQUENCE [LARGE SCALE GENOMIC DNA]</scope>
    <source>
        <strain evidence="5 6">IPO3737</strain>
    </source>
</reference>
<feature type="binding site" evidence="2">
    <location>
        <begin position="128"/>
        <end position="131"/>
    </location>
    <ligand>
        <name>glutathione</name>
        <dbReference type="ChEBI" id="CHEBI:57925"/>
    </ligand>
</feature>
<dbReference type="InterPro" id="IPR036249">
    <property type="entry name" value="Thioredoxin-like_sf"/>
</dbReference>
<evidence type="ECO:0000313" key="6">
    <source>
        <dbReference type="Proteomes" id="UP000520592"/>
    </source>
</evidence>
<dbReference type="Pfam" id="PF13410">
    <property type="entry name" value="GST_C_2"/>
    <property type="match status" value="1"/>
</dbReference>
<dbReference type="PROSITE" id="PS50405">
    <property type="entry name" value="GST_CTER"/>
    <property type="match status" value="1"/>
</dbReference>
<dbReference type="InterPro" id="IPR036282">
    <property type="entry name" value="Glutathione-S-Trfase_C_sf"/>
</dbReference>
<dbReference type="Proteomes" id="UP000520592">
    <property type="component" value="Unassembled WGS sequence"/>
</dbReference>
<dbReference type="PANTHER" id="PTHR32419:SF6">
    <property type="entry name" value="GLUTATHIONE S-TRANSFERASE OMEGA-LIKE 1-RELATED"/>
    <property type="match status" value="1"/>
</dbReference>
<dbReference type="SUPFAM" id="SSF47616">
    <property type="entry name" value="GST C-terminal domain-like"/>
    <property type="match status" value="1"/>
</dbReference>
<evidence type="ECO:0000256" key="3">
    <source>
        <dbReference type="PIRSR" id="PIRSR015753-3"/>
    </source>
</evidence>
<dbReference type="FunFam" id="3.40.30.10:FF:000058">
    <property type="entry name" value="Glutathione S-transferase, omega"/>
    <property type="match status" value="1"/>
</dbReference>
<keyword evidence="5" id="KW-0808">Transferase</keyword>
<dbReference type="InterPro" id="IPR016639">
    <property type="entry name" value="GST_Omega/GSH"/>
</dbReference>
<dbReference type="AlphaFoldDB" id="A0A7Y7YJ69"/>
<feature type="active site" description="Proton donor/acceptor" evidence="1">
    <location>
        <position position="193"/>
    </location>
</feature>
<dbReference type="GO" id="GO:0004364">
    <property type="term" value="F:glutathione transferase activity"/>
    <property type="evidence" value="ECO:0007669"/>
    <property type="project" value="InterPro"/>
</dbReference>
<dbReference type="Pfam" id="PF13409">
    <property type="entry name" value="GST_N_2"/>
    <property type="match status" value="1"/>
</dbReference>
<comment type="caution">
    <text evidence="5">The sequence shown here is derived from an EMBL/GenBank/DDBJ whole genome shotgun (WGS) entry which is preliminary data.</text>
</comment>
<evidence type="ECO:0000256" key="2">
    <source>
        <dbReference type="PIRSR" id="PIRSR015753-2"/>
    </source>
</evidence>
<feature type="binding site" evidence="2">
    <location>
        <begin position="146"/>
        <end position="147"/>
    </location>
    <ligand>
        <name>glutathione</name>
        <dbReference type="ChEBI" id="CHEBI:57925"/>
    </ligand>
</feature>
<feature type="active site" description="Nucleophile" evidence="1">
    <location>
        <position position="62"/>
    </location>
</feature>
<dbReference type="InterPro" id="IPR010987">
    <property type="entry name" value="Glutathione-S-Trfase_C-like"/>
</dbReference>
<dbReference type="EMBL" id="JACAQD010000052">
    <property type="protein sequence ID" value="NWC37075.1"/>
    <property type="molecule type" value="Genomic_DNA"/>
</dbReference>
<evidence type="ECO:0000259" key="4">
    <source>
        <dbReference type="PROSITE" id="PS50405"/>
    </source>
</evidence>
<feature type="domain" description="GST C-terminal" evidence="4">
    <location>
        <begin position="170"/>
        <end position="304"/>
    </location>
</feature>
<sequence>MGLLVEGRWHDQWYESSKDGAFQREQAQRRHWVTADGKPGPSGEGGFTAEAGRYHLYVSLACPWAHRTLILRKLKGLENLIDVSVVSWLMLENGWTFDQNHGSSGDRLDQLAFMHQRYTADSADYTGRVTVPVLWDKKLQLIVSNESAEIIRMFNSAFDGLTGNRLDFYPEALRGLIDSWNERIYPAVNNGVYRAGFATSQGAYEAAFDDVFAELDHLERHLAEHRYLAGEYLTEADVRLFTTLIRFDAVYHGHFKCNLRRITDYPNLSNWLRELYQWPGVAETVDFAHIKGHYYASHRTINPTGIVPKGPAQDFMAEHDRERLAGRGVWRG</sequence>
<feature type="site" description="Lowers pKa of active site Cys" evidence="3">
    <location>
        <position position="294"/>
    </location>
</feature>
<dbReference type="SUPFAM" id="SSF52833">
    <property type="entry name" value="Thioredoxin-like"/>
    <property type="match status" value="1"/>
</dbReference>
<dbReference type="SFLD" id="SFLDS00019">
    <property type="entry name" value="Glutathione_Transferase_(cytos"/>
    <property type="match status" value="1"/>
</dbReference>